<dbReference type="PROSITE" id="PS51186">
    <property type="entry name" value="GNAT"/>
    <property type="match status" value="1"/>
</dbReference>
<protein>
    <submittedName>
        <fullName evidence="3">Acetyltransferase (GNAT) family protein</fullName>
    </submittedName>
    <submittedName>
        <fullName evidence="2">Hypothetical phage protein</fullName>
    </submittedName>
</protein>
<evidence type="ECO:0000313" key="2">
    <source>
        <dbReference type="EMBL" id="BAE74961.1"/>
    </source>
</evidence>
<proteinExistence type="predicted"/>
<feature type="domain" description="N-acetyltransferase" evidence="1">
    <location>
        <begin position="1"/>
        <end position="150"/>
    </location>
</feature>
<name>Q2NSB4_SODGM</name>
<evidence type="ECO:0000313" key="3">
    <source>
        <dbReference type="EMBL" id="CRL45837.1"/>
    </source>
</evidence>
<dbReference type="AlphaFoldDB" id="Q2NSB4"/>
<dbReference type="Proteomes" id="UP000001932">
    <property type="component" value="Chromosome"/>
</dbReference>
<sequence length="150" mass="16275">MIRTATRNDIPALIALGASMYQESRYAENSPFDALKCADLADHLINADAGCVLVAEHNGQIIGWLAGGIGEQWFSRQLMAFEYGVFISPNHRGGGSAGARLIKSFMAWAKDHDAAVINMGITTGVHEERTGELYSRLGLSRTGLLYSMEV</sequence>
<gene>
    <name evidence="2" type="ordered locus">SG1686</name>
    <name evidence="3" type="ORF">SGGMMB4_03934</name>
</gene>
<dbReference type="Proteomes" id="UP000245838">
    <property type="component" value="Chromosome sggmmb4_Chromosome"/>
</dbReference>
<dbReference type="BioCyc" id="SGLO343509:SGP1_RS15345-MONOMER"/>
<dbReference type="InterPro" id="IPR000182">
    <property type="entry name" value="GNAT_dom"/>
</dbReference>
<dbReference type="Gene3D" id="3.40.630.30">
    <property type="match status" value="1"/>
</dbReference>
<dbReference type="HOGENOM" id="CLU_126511_0_0_6"/>
<dbReference type="GO" id="GO:0016747">
    <property type="term" value="F:acyltransferase activity, transferring groups other than amino-acyl groups"/>
    <property type="evidence" value="ECO:0007669"/>
    <property type="project" value="InterPro"/>
</dbReference>
<dbReference type="InterPro" id="IPR016181">
    <property type="entry name" value="Acyl_CoA_acyltransferase"/>
</dbReference>
<dbReference type="CDD" id="cd04301">
    <property type="entry name" value="NAT_SF"/>
    <property type="match status" value="1"/>
</dbReference>
<keyword evidence="3" id="KW-0808">Transferase</keyword>
<dbReference type="RefSeq" id="WP_011411510.1">
    <property type="nucleotide sequence ID" value="NC_007712.1"/>
</dbReference>
<organism evidence="2 4">
    <name type="scientific">Sodalis glossinidius (strain morsitans)</name>
    <dbReference type="NCBI Taxonomy" id="343509"/>
    <lineage>
        <taxon>Bacteria</taxon>
        <taxon>Pseudomonadati</taxon>
        <taxon>Pseudomonadota</taxon>
        <taxon>Gammaproteobacteria</taxon>
        <taxon>Enterobacterales</taxon>
        <taxon>Bruguierivoracaceae</taxon>
        <taxon>Sodalis</taxon>
    </lineage>
</organism>
<dbReference type="eggNOG" id="COG1247">
    <property type="taxonomic scope" value="Bacteria"/>
</dbReference>
<dbReference type="OrthoDB" id="9153800at2"/>
<evidence type="ECO:0000313" key="4">
    <source>
        <dbReference type="Proteomes" id="UP000001932"/>
    </source>
</evidence>
<evidence type="ECO:0000259" key="1">
    <source>
        <dbReference type="PROSITE" id="PS51186"/>
    </source>
</evidence>
<accession>Q2NSB4</accession>
<keyword evidence="4" id="KW-1185">Reference proteome</keyword>
<dbReference type="EMBL" id="AP008232">
    <property type="protein sequence ID" value="BAE74961.1"/>
    <property type="molecule type" value="Genomic_DNA"/>
</dbReference>
<dbReference type="KEGG" id="sgl:SG1686"/>
<reference evidence="3 5" key="2">
    <citation type="submission" date="2015-05" db="EMBL/GenBank/DDBJ databases">
        <authorList>
            <person name="Goodhead I."/>
        </authorList>
    </citation>
    <scope>NUCLEOTIDE SEQUENCE [LARGE SCALE GENOMIC DNA]</scope>
    <source>
        <strain evidence="3">B4</strain>
        <strain evidence="5">morsitans</strain>
    </source>
</reference>
<evidence type="ECO:0000313" key="5">
    <source>
        <dbReference type="Proteomes" id="UP000245838"/>
    </source>
</evidence>
<reference evidence="2 4" key="1">
    <citation type="journal article" date="2006" name="Genome Res.">
        <title>Massive genome erosion and functional adaptations provide insights into the symbiotic lifestyle of Sodalis glossinidius in the tsetse host.</title>
        <authorList>
            <person name="Toh H."/>
            <person name="Weiss B.L."/>
            <person name="Perkin S.A.H."/>
            <person name="Yamashita A."/>
            <person name="Oshima K."/>
            <person name="Hattori M."/>
            <person name="Aksoy S."/>
        </authorList>
    </citation>
    <scope>NUCLEOTIDE SEQUENCE [LARGE SCALE GENOMIC DNA]</scope>
    <source>
        <strain evidence="2">Morsitans</strain>
        <strain evidence="4">morsitans</strain>
    </source>
</reference>
<dbReference type="SUPFAM" id="SSF55729">
    <property type="entry name" value="Acyl-CoA N-acyltransferases (Nat)"/>
    <property type="match status" value="1"/>
</dbReference>
<dbReference type="EMBL" id="LN854557">
    <property type="protein sequence ID" value="CRL45837.1"/>
    <property type="molecule type" value="Genomic_DNA"/>
</dbReference>
<dbReference type="Pfam" id="PF00583">
    <property type="entry name" value="Acetyltransf_1"/>
    <property type="match status" value="1"/>
</dbReference>